<evidence type="ECO:0000256" key="6">
    <source>
        <dbReference type="NCBIfam" id="TIGR01068"/>
    </source>
</evidence>
<dbReference type="OrthoDB" id="9790390at2"/>
<proteinExistence type="inferred from homology"/>
<dbReference type="InterPro" id="IPR017937">
    <property type="entry name" value="Thioredoxin_CS"/>
</dbReference>
<dbReference type="SUPFAM" id="SSF52833">
    <property type="entry name" value="Thioredoxin-like"/>
    <property type="match status" value="1"/>
</dbReference>
<sequence length="286" mass="31244">MADSPYIVTVTAENFQSVVLEGSFERPVLVDFWADWCAPCRMLMPILANLAAEYRGRFILAKVNTEEQQALAAEFGIRSLPTVQLFKSGRPVDQFMGALPESQIREFLDRHIPRASDGLLAQAQGLLVAGDLAGARALIDRAREADPENARLALAELQLLAAQGEIAEAQAAIDKLPIELAGEPEVLALRGQLRFATALEDAPPEPDLIARLSDDPKDSLARYQLAAHQVLRGDYASALENLLTLMKRDRAFQEDAARKGMLAIFDLLGGGDLVAGYRAKMMNALY</sequence>
<dbReference type="PROSITE" id="PS51352">
    <property type="entry name" value="THIOREDOXIN_2"/>
    <property type="match status" value="1"/>
</dbReference>
<dbReference type="GO" id="GO:0015035">
    <property type="term" value="F:protein-disulfide reductase activity"/>
    <property type="evidence" value="ECO:0007669"/>
    <property type="project" value="UniProtKB-UniRule"/>
</dbReference>
<dbReference type="Pfam" id="PF00085">
    <property type="entry name" value="Thioredoxin"/>
    <property type="match status" value="1"/>
</dbReference>
<dbReference type="PROSITE" id="PS00194">
    <property type="entry name" value="THIOREDOXIN_1"/>
    <property type="match status" value="1"/>
</dbReference>
<dbReference type="PANTHER" id="PTHR45663">
    <property type="entry name" value="GEO12009P1"/>
    <property type="match status" value="1"/>
</dbReference>
<dbReference type="EMBL" id="FNNZ01000011">
    <property type="protein sequence ID" value="SDW93536.1"/>
    <property type="molecule type" value="Genomic_DNA"/>
</dbReference>
<gene>
    <name evidence="8" type="ORF">SAMN05421783_11113</name>
</gene>
<dbReference type="STRING" id="1058.SAMN05421783_11113"/>
<dbReference type="InterPro" id="IPR005746">
    <property type="entry name" value="Thioredoxin"/>
</dbReference>
<feature type="domain" description="Thioredoxin" evidence="7">
    <location>
        <begin position="6"/>
        <end position="113"/>
    </location>
</feature>
<dbReference type="PANTHER" id="PTHR45663:SF11">
    <property type="entry name" value="GEO12009P1"/>
    <property type="match status" value="1"/>
</dbReference>
<dbReference type="FunFam" id="3.40.30.10:FF:000001">
    <property type="entry name" value="Thioredoxin"/>
    <property type="match status" value="1"/>
</dbReference>
<dbReference type="SUPFAM" id="SSF48452">
    <property type="entry name" value="TPR-like"/>
    <property type="match status" value="1"/>
</dbReference>
<evidence type="ECO:0000256" key="5">
    <source>
        <dbReference type="ARBA" id="ARBA00023284"/>
    </source>
</evidence>
<keyword evidence="9" id="KW-1185">Reference proteome</keyword>
<accession>A0A1H2XLB9</accession>
<dbReference type="InterPro" id="IPR036249">
    <property type="entry name" value="Thioredoxin-like_sf"/>
</dbReference>
<protein>
    <recommendedName>
        <fullName evidence="6">Thioredoxin</fullName>
    </recommendedName>
</protein>
<dbReference type="GO" id="GO:0005737">
    <property type="term" value="C:cytoplasm"/>
    <property type="evidence" value="ECO:0007669"/>
    <property type="project" value="TreeGrafter"/>
</dbReference>
<comment type="similarity">
    <text evidence="1">Belongs to the thioredoxin family.</text>
</comment>
<keyword evidence="3" id="KW-0249">Electron transport</keyword>
<dbReference type="NCBIfam" id="TIGR01068">
    <property type="entry name" value="thioredoxin"/>
    <property type="match status" value="1"/>
</dbReference>
<evidence type="ECO:0000313" key="9">
    <source>
        <dbReference type="Proteomes" id="UP000198816"/>
    </source>
</evidence>
<dbReference type="Pfam" id="PF14559">
    <property type="entry name" value="TPR_19"/>
    <property type="match status" value="1"/>
</dbReference>
<dbReference type="GO" id="GO:0006950">
    <property type="term" value="P:response to stress"/>
    <property type="evidence" value="ECO:0007669"/>
    <property type="project" value="UniProtKB-ARBA"/>
</dbReference>
<dbReference type="Gene3D" id="3.40.30.10">
    <property type="entry name" value="Glutaredoxin"/>
    <property type="match status" value="1"/>
</dbReference>
<evidence type="ECO:0000313" key="8">
    <source>
        <dbReference type="EMBL" id="SDW93536.1"/>
    </source>
</evidence>
<dbReference type="Proteomes" id="UP000198816">
    <property type="component" value="Unassembled WGS sequence"/>
</dbReference>
<dbReference type="Pfam" id="PF14561">
    <property type="entry name" value="TPR_20"/>
    <property type="match status" value="1"/>
</dbReference>
<dbReference type="CDD" id="cd02956">
    <property type="entry name" value="ybbN"/>
    <property type="match status" value="1"/>
</dbReference>
<keyword evidence="2" id="KW-0813">Transport</keyword>
<evidence type="ECO:0000256" key="1">
    <source>
        <dbReference type="ARBA" id="ARBA00008987"/>
    </source>
</evidence>
<evidence type="ECO:0000256" key="2">
    <source>
        <dbReference type="ARBA" id="ARBA00022448"/>
    </source>
</evidence>
<dbReference type="InterPro" id="IPR011990">
    <property type="entry name" value="TPR-like_helical_dom_sf"/>
</dbReference>
<evidence type="ECO:0000256" key="4">
    <source>
        <dbReference type="ARBA" id="ARBA00023157"/>
    </source>
</evidence>
<evidence type="ECO:0000259" key="7">
    <source>
        <dbReference type="PROSITE" id="PS51352"/>
    </source>
</evidence>
<dbReference type="PRINTS" id="PR00421">
    <property type="entry name" value="THIOREDOXIN"/>
</dbReference>
<keyword evidence="5" id="KW-0676">Redox-active center</keyword>
<keyword evidence="4" id="KW-1015">Disulfide bond</keyword>
<dbReference type="RefSeq" id="WP_093032457.1">
    <property type="nucleotide sequence ID" value="NZ_FNNZ01000011.1"/>
</dbReference>
<reference evidence="9" key="1">
    <citation type="submission" date="2016-10" db="EMBL/GenBank/DDBJ databases">
        <authorList>
            <person name="Varghese N."/>
            <person name="Submissions S."/>
        </authorList>
    </citation>
    <scope>NUCLEOTIDE SEQUENCE [LARGE SCALE GENOMIC DNA]</scope>
    <source>
        <strain evidence="9">DSM 217</strain>
    </source>
</reference>
<name>A0A1H2XLB9_THIRO</name>
<evidence type="ECO:0000256" key="3">
    <source>
        <dbReference type="ARBA" id="ARBA00022982"/>
    </source>
</evidence>
<organism evidence="8 9">
    <name type="scientific">Thiocapsa roseopersicina</name>
    <dbReference type="NCBI Taxonomy" id="1058"/>
    <lineage>
        <taxon>Bacteria</taxon>
        <taxon>Pseudomonadati</taxon>
        <taxon>Pseudomonadota</taxon>
        <taxon>Gammaproteobacteria</taxon>
        <taxon>Chromatiales</taxon>
        <taxon>Chromatiaceae</taxon>
        <taxon>Thiocapsa</taxon>
    </lineage>
</organism>
<dbReference type="AlphaFoldDB" id="A0A1H2XLB9"/>
<dbReference type="Gene3D" id="1.25.40.10">
    <property type="entry name" value="Tetratricopeptide repeat domain"/>
    <property type="match status" value="1"/>
</dbReference>
<dbReference type="InterPro" id="IPR013766">
    <property type="entry name" value="Thioredoxin_domain"/>
</dbReference>